<comment type="catalytic activity">
    <reaction evidence="14">
        <text>decanoyl-CoA + H2O = decanoate + CoA + H(+)</text>
        <dbReference type="Rhea" id="RHEA:40059"/>
        <dbReference type="ChEBI" id="CHEBI:15377"/>
        <dbReference type="ChEBI" id="CHEBI:15378"/>
        <dbReference type="ChEBI" id="CHEBI:27689"/>
        <dbReference type="ChEBI" id="CHEBI:57287"/>
        <dbReference type="ChEBI" id="CHEBI:61430"/>
    </reaction>
    <physiologicalReaction direction="left-to-right" evidence="14">
        <dbReference type="Rhea" id="RHEA:40060"/>
    </physiologicalReaction>
</comment>
<accession>A0A6P8HWI4</accession>
<evidence type="ECO:0000256" key="1">
    <source>
        <dbReference type="ARBA" id="ARBA00004123"/>
    </source>
</evidence>
<evidence type="ECO:0000256" key="13">
    <source>
        <dbReference type="ARBA" id="ARBA00047588"/>
    </source>
</evidence>
<dbReference type="PANTHER" id="PTHR21660">
    <property type="entry name" value="THIOESTERASE SUPERFAMILY MEMBER-RELATED"/>
    <property type="match status" value="1"/>
</dbReference>
<evidence type="ECO:0000256" key="23">
    <source>
        <dbReference type="ARBA" id="ARBA00083956"/>
    </source>
</evidence>
<comment type="subcellular location">
    <subcellularLocation>
        <location evidence="3">Cytoplasm</location>
        <location evidence="3">Cytoskeleton</location>
        <location evidence="3">Spindle</location>
    </subcellularLocation>
    <subcellularLocation>
        <location evidence="4">Cytoplasm</location>
        <location evidence="4">Cytosol</location>
    </subcellularLocation>
    <subcellularLocation>
        <location evidence="2">Mitochondrion</location>
    </subcellularLocation>
    <subcellularLocation>
        <location evidence="1">Nucleus</location>
    </subcellularLocation>
</comment>
<comment type="catalytic activity">
    <reaction evidence="13">
        <text>octanoyl-CoA + H2O = octanoate + CoA + H(+)</text>
        <dbReference type="Rhea" id="RHEA:30143"/>
        <dbReference type="ChEBI" id="CHEBI:15377"/>
        <dbReference type="ChEBI" id="CHEBI:15378"/>
        <dbReference type="ChEBI" id="CHEBI:25646"/>
        <dbReference type="ChEBI" id="CHEBI:57287"/>
        <dbReference type="ChEBI" id="CHEBI:57386"/>
    </reaction>
    <physiologicalReaction direction="left-to-right" evidence="13">
        <dbReference type="Rhea" id="RHEA:30144"/>
    </physiologicalReaction>
</comment>
<dbReference type="NCBIfam" id="TIGR00369">
    <property type="entry name" value="unchar_dom_1"/>
    <property type="match status" value="1"/>
</dbReference>
<dbReference type="InterPro" id="IPR039298">
    <property type="entry name" value="ACOT13"/>
</dbReference>
<keyword evidence="10" id="KW-0496">Mitochondrion</keyword>
<organism evidence="25 26">
    <name type="scientific">Actinia tenebrosa</name>
    <name type="common">Australian red waratah sea anemone</name>
    <dbReference type="NCBI Taxonomy" id="6105"/>
    <lineage>
        <taxon>Eukaryota</taxon>
        <taxon>Metazoa</taxon>
        <taxon>Cnidaria</taxon>
        <taxon>Anthozoa</taxon>
        <taxon>Hexacorallia</taxon>
        <taxon>Actiniaria</taxon>
        <taxon>Actiniidae</taxon>
        <taxon>Actinia</taxon>
    </lineage>
</organism>
<comment type="subunit">
    <text evidence="19">Homotetramer. Interacts with PCTP.</text>
</comment>
<evidence type="ECO:0000256" key="22">
    <source>
        <dbReference type="ARBA" id="ARBA00081533"/>
    </source>
</evidence>
<keyword evidence="8" id="KW-0007">Acetylation</keyword>
<comment type="catalytic activity">
    <reaction evidence="15">
        <text>dodecanoyl-CoA + H2O = dodecanoate + CoA + H(+)</text>
        <dbReference type="Rhea" id="RHEA:30135"/>
        <dbReference type="ChEBI" id="CHEBI:15377"/>
        <dbReference type="ChEBI" id="CHEBI:15378"/>
        <dbReference type="ChEBI" id="CHEBI:18262"/>
        <dbReference type="ChEBI" id="CHEBI:57287"/>
        <dbReference type="ChEBI" id="CHEBI:57375"/>
    </reaction>
    <physiologicalReaction direction="left-to-right" evidence="15">
        <dbReference type="Rhea" id="RHEA:30136"/>
    </physiologicalReaction>
</comment>
<dbReference type="InterPro" id="IPR003736">
    <property type="entry name" value="PAAI_dom"/>
</dbReference>
<keyword evidence="25" id="KW-1185">Reference proteome</keyword>
<dbReference type="Pfam" id="PF03061">
    <property type="entry name" value="4HBT"/>
    <property type="match status" value="1"/>
</dbReference>
<keyword evidence="7" id="KW-0378">Hydrolase</keyword>
<evidence type="ECO:0000256" key="19">
    <source>
        <dbReference type="ARBA" id="ARBA00064709"/>
    </source>
</evidence>
<evidence type="ECO:0000256" key="18">
    <source>
        <dbReference type="ARBA" id="ARBA00058205"/>
    </source>
</evidence>
<comment type="similarity">
    <text evidence="5">Belongs to the thioesterase PaaI family.</text>
</comment>
<proteinExistence type="inferred from homology"/>
<evidence type="ECO:0000259" key="24">
    <source>
        <dbReference type="Pfam" id="PF03061"/>
    </source>
</evidence>
<evidence type="ECO:0000256" key="2">
    <source>
        <dbReference type="ARBA" id="ARBA00004173"/>
    </source>
</evidence>
<evidence type="ECO:0000256" key="12">
    <source>
        <dbReference type="ARBA" id="ARBA00023242"/>
    </source>
</evidence>
<dbReference type="GO" id="GO:0047617">
    <property type="term" value="F:fatty acyl-CoA hydrolase activity"/>
    <property type="evidence" value="ECO:0007669"/>
    <property type="project" value="InterPro"/>
</dbReference>
<dbReference type="CDD" id="cd03443">
    <property type="entry name" value="PaaI_thioesterase"/>
    <property type="match status" value="1"/>
</dbReference>
<keyword evidence="9" id="KW-0443">Lipid metabolism</keyword>
<dbReference type="GO" id="GO:0005739">
    <property type="term" value="C:mitochondrion"/>
    <property type="evidence" value="ECO:0007669"/>
    <property type="project" value="UniProtKB-SubCell"/>
</dbReference>
<keyword evidence="11" id="KW-0206">Cytoskeleton</keyword>
<dbReference type="FunCoup" id="A0A6P8HWI4">
    <property type="interactions" value="1406"/>
</dbReference>
<dbReference type="AlphaFoldDB" id="A0A6P8HWI4"/>
<dbReference type="FunFam" id="3.10.129.10:FF:000021">
    <property type="entry name" value="Acyl-coenzyme A thioesterase 13"/>
    <property type="match status" value="1"/>
</dbReference>
<comment type="function">
    <text evidence="18">Catalyzes the hydrolysis of acyl-CoAs into free fatty acids and coenzyme A (CoASH), regulating their respective intracellular levels. Has acyl-CoA thioesterase activity towards medium (C12) and long-chain (C18) fatty acyl-CoA substrates. Can also hydrolyze 3-hydroxyphenylacetyl-CoA and 3,4-dihydroxyphenylacetyl-CoA (in vitro). May play a role in controlling adaptive thermogenesis.</text>
</comment>
<dbReference type="GeneID" id="116295907"/>
<evidence type="ECO:0000256" key="7">
    <source>
        <dbReference type="ARBA" id="ARBA00022801"/>
    </source>
</evidence>
<dbReference type="GO" id="GO:0005819">
    <property type="term" value="C:spindle"/>
    <property type="evidence" value="ECO:0007669"/>
    <property type="project" value="UniProtKB-SubCell"/>
</dbReference>
<name>A0A6P8HWI4_ACTTE</name>
<reference evidence="26" key="1">
    <citation type="submission" date="2025-08" db="UniProtKB">
        <authorList>
            <consortium name="RefSeq"/>
        </authorList>
    </citation>
    <scope>IDENTIFICATION</scope>
    <source>
        <tissue evidence="26">Tentacle</tissue>
    </source>
</reference>
<evidence type="ECO:0000256" key="11">
    <source>
        <dbReference type="ARBA" id="ARBA00023212"/>
    </source>
</evidence>
<dbReference type="InterPro" id="IPR029069">
    <property type="entry name" value="HotDog_dom_sf"/>
</dbReference>
<feature type="domain" description="Thioesterase" evidence="24">
    <location>
        <begin position="55"/>
        <end position="130"/>
    </location>
</feature>
<keyword evidence="12" id="KW-0539">Nucleus</keyword>
<dbReference type="GO" id="GO:0006629">
    <property type="term" value="P:lipid metabolic process"/>
    <property type="evidence" value="ECO:0007669"/>
    <property type="project" value="UniProtKB-KW"/>
</dbReference>
<evidence type="ECO:0000256" key="14">
    <source>
        <dbReference type="ARBA" id="ARBA00047969"/>
    </source>
</evidence>
<evidence type="ECO:0000256" key="3">
    <source>
        <dbReference type="ARBA" id="ARBA00004186"/>
    </source>
</evidence>
<dbReference type="InterPro" id="IPR006683">
    <property type="entry name" value="Thioestr_dom"/>
</dbReference>
<dbReference type="InParanoid" id="A0A6P8HWI4"/>
<protein>
    <recommendedName>
        <fullName evidence="20">Acyl-coenzyme A thioesterase 13</fullName>
    </recommendedName>
    <alternativeName>
        <fullName evidence="22">Hotdog-fold thioesterase superfamily member 2</fullName>
    </alternativeName>
    <alternativeName>
        <fullName evidence="21">Palmitoyl-CoA hydrolase</fullName>
    </alternativeName>
    <alternativeName>
        <fullName evidence="23">Thioesterase superfamily member 2</fullName>
    </alternativeName>
</protein>
<evidence type="ECO:0000256" key="21">
    <source>
        <dbReference type="ARBA" id="ARBA00075657"/>
    </source>
</evidence>
<evidence type="ECO:0000256" key="16">
    <source>
        <dbReference type="ARBA" id="ARBA00050199"/>
    </source>
</evidence>
<evidence type="ECO:0000256" key="17">
    <source>
        <dbReference type="ARBA" id="ARBA00052976"/>
    </source>
</evidence>
<evidence type="ECO:0000256" key="5">
    <source>
        <dbReference type="ARBA" id="ARBA00008324"/>
    </source>
</evidence>
<dbReference type="Gene3D" id="3.10.129.10">
    <property type="entry name" value="Hotdog Thioesterase"/>
    <property type="match status" value="1"/>
</dbReference>
<sequence length="158" mass="16832">MAASSFFRRGAQLLHFITRESRGFDRVAEKIELTAFTKGHCTCRMVVGEEHTNRGGNIHGGFTATLVDLVTTIAIMSTGPQLPGVSVDMTVSYLRAARPGDEIIINATCIKAGKSLAFSKADIKLADGTILAHGQHTKFVGKALGPSTKLSEIKASDT</sequence>
<evidence type="ECO:0000313" key="25">
    <source>
        <dbReference type="Proteomes" id="UP000515163"/>
    </source>
</evidence>
<evidence type="ECO:0000313" key="26">
    <source>
        <dbReference type="RefSeq" id="XP_031559716.1"/>
    </source>
</evidence>
<dbReference type="GO" id="GO:0005829">
    <property type="term" value="C:cytosol"/>
    <property type="evidence" value="ECO:0007669"/>
    <property type="project" value="UniProtKB-SubCell"/>
</dbReference>
<evidence type="ECO:0000256" key="15">
    <source>
        <dbReference type="ARBA" id="ARBA00048074"/>
    </source>
</evidence>
<evidence type="ECO:0000256" key="6">
    <source>
        <dbReference type="ARBA" id="ARBA00022490"/>
    </source>
</evidence>
<dbReference type="PANTHER" id="PTHR21660:SF1">
    <property type="entry name" value="ACYL-COENZYME A THIOESTERASE 13"/>
    <property type="match status" value="1"/>
</dbReference>
<evidence type="ECO:0000256" key="8">
    <source>
        <dbReference type="ARBA" id="ARBA00022990"/>
    </source>
</evidence>
<keyword evidence="6" id="KW-0963">Cytoplasm</keyword>
<dbReference type="GO" id="GO:0005634">
    <property type="term" value="C:nucleus"/>
    <property type="evidence" value="ECO:0007669"/>
    <property type="project" value="UniProtKB-SubCell"/>
</dbReference>
<evidence type="ECO:0000256" key="4">
    <source>
        <dbReference type="ARBA" id="ARBA00004514"/>
    </source>
</evidence>
<comment type="catalytic activity">
    <reaction evidence="16">
        <text>hexanoyl-CoA + H2O = hexanoate + CoA + H(+)</text>
        <dbReference type="Rhea" id="RHEA:40115"/>
        <dbReference type="ChEBI" id="CHEBI:15377"/>
        <dbReference type="ChEBI" id="CHEBI:15378"/>
        <dbReference type="ChEBI" id="CHEBI:17120"/>
        <dbReference type="ChEBI" id="CHEBI:57287"/>
        <dbReference type="ChEBI" id="CHEBI:62620"/>
    </reaction>
    <physiologicalReaction direction="left-to-right" evidence="16">
        <dbReference type="Rhea" id="RHEA:40116"/>
    </physiologicalReaction>
</comment>
<evidence type="ECO:0000256" key="9">
    <source>
        <dbReference type="ARBA" id="ARBA00023098"/>
    </source>
</evidence>
<dbReference type="Proteomes" id="UP000515163">
    <property type="component" value="Unplaced"/>
</dbReference>
<gene>
    <name evidence="26" type="primary">LOC116295907</name>
</gene>
<dbReference type="SUPFAM" id="SSF54637">
    <property type="entry name" value="Thioesterase/thiol ester dehydrase-isomerase"/>
    <property type="match status" value="1"/>
</dbReference>
<evidence type="ECO:0000256" key="20">
    <source>
        <dbReference type="ARBA" id="ARBA00067273"/>
    </source>
</evidence>
<dbReference type="RefSeq" id="XP_031559716.1">
    <property type="nucleotide sequence ID" value="XM_031703856.1"/>
</dbReference>
<evidence type="ECO:0000256" key="10">
    <source>
        <dbReference type="ARBA" id="ARBA00023128"/>
    </source>
</evidence>
<dbReference type="OrthoDB" id="46529at2759"/>
<dbReference type="KEGG" id="aten:116295907"/>
<comment type="catalytic activity">
    <reaction evidence="17">
        <text>a fatty acyl-CoA + H2O = a fatty acid + CoA + H(+)</text>
        <dbReference type="Rhea" id="RHEA:16781"/>
        <dbReference type="ChEBI" id="CHEBI:15377"/>
        <dbReference type="ChEBI" id="CHEBI:15378"/>
        <dbReference type="ChEBI" id="CHEBI:28868"/>
        <dbReference type="ChEBI" id="CHEBI:57287"/>
        <dbReference type="ChEBI" id="CHEBI:77636"/>
    </reaction>
    <physiologicalReaction direction="left-to-right" evidence="17">
        <dbReference type="Rhea" id="RHEA:16782"/>
    </physiologicalReaction>
</comment>